<evidence type="ECO:0000256" key="3">
    <source>
        <dbReference type="ARBA" id="ARBA00015134"/>
    </source>
</evidence>
<evidence type="ECO:0000313" key="6">
    <source>
        <dbReference type="Ensembl" id="ENSMSIP00000030567.1"/>
    </source>
</evidence>
<dbReference type="GeneTree" id="ENSGT00390000007488"/>
<dbReference type="AlphaFoldDB" id="A0A8C6I1W5"/>
<proteinExistence type="inferred from homology"/>
<evidence type="ECO:0000256" key="4">
    <source>
        <dbReference type="ARBA" id="ARBA00023242"/>
    </source>
</evidence>
<dbReference type="InterPro" id="IPR024887">
    <property type="entry name" value="Ashwin"/>
</dbReference>
<feature type="compositionally biased region" description="Basic and acidic residues" evidence="5">
    <location>
        <begin position="336"/>
        <end position="354"/>
    </location>
</feature>
<keyword evidence="7" id="KW-1185">Reference proteome</keyword>
<dbReference type="PANTHER" id="PTHR28359">
    <property type="entry name" value="ASHWIN"/>
    <property type="match status" value="1"/>
</dbReference>
<evidence type="ECO:0000256" key="5">
    <source>
        <dbReference type="SAM" id="MobiDB-lite"/>
    </source>
</evidence>
<keyword evidence="4" id="KW-0539">Nucleus</keyword>
<dbReference type="Ensembl" id="ENSMSIT00000038505.1">
    <property type="protein sequence ID" value="ENSMSIP00000030567.1"/>
    <property type="gene ID" value="ENSMSIG00000025607.1"/>
</dbReference>
<dbReference type="GO" id="GO:0048598">
    <property type="term" value="P:embryonic morphogenesis"/>
    <property type="evidence" value="ECO:0007669"/>
    <property type="project" value="InterPro"/>
</dbReference>
<sequence length="362" mass="39723">MASDMTMPNGVTAVCPLGPFCLSTQSGESLRPLPWDVTGGGTNGGQLALLSLRCFRRSPGRTLLRSQSQFVLLAEVRQPSRPAINSTLWEKHRVSGALSDTRVPPPHVTSATLPPQCLVGGRPGGLLATTMAGDVGGRSCTDAELLLHPELLSQEFLLLTLEQKNIAVENEVRVNKDNLTDLYVQHAIPLPQRDLPKNRWGKMMEKKREHREVKDDTKRSSAVDGLRKRPLIVFDGSSTSTSIKVKRTENGADDRLKPLAQTGSTSDAFWKSPNSSSRISPLVLFSNLPVNHKMEHNNNDTQQNHDLMNRKSPSGPVKSPPLSPVGTTPVKLKRAAPKDEAEATNHLKPPEVKRKIQHVTWP</sequence>
<dbReference type="PANTHER" id="PTHR28359:SF1">
    <property type="entry name" value="ASHWIN"/>
    <property type="match status" value="1"/>
</dbReference>
<feature type="compositionally biased region" description="Basic and acidic residues" evidence="5">
    <location>
        <begin position="246"/>
        <end position="257"/>
    </location>
</feature>
<evidence type="ECO:0000256" key="1">
    <source>
        <dbReference type="ARBA" id="ARBA00004123"/>
    </source>
</evidence>
<dbReference type="Pfam" id="PF15323">
    <property type="entry name" value="Ashwin"/>
    <property type="match status" value="1"/>
</dbReference>
<name>A0A8C6I1W5_MUSSI</name>
<reference evidence="6" key="2">
    <citation type="submission" date="2025-09" db="UniProtKB">
        <authorList>
            <consortium name="Ensembl"/>
        </authorList>
    </citation>
    <scope>IDENTIFICATION</scope>
</reference>
<comment type="similarity">
    <text evidence="2">Belongs to the ashwin family.</text>
</comment>
<dbReference type="GO" id="GO:0072669">
    <property type="term" value="C:tRNA-splicing ligase complex"/>
    <property type="evidence" value="ECO:0007669"/>
    <property type="project" value="InterPro"/>
</dbReference>
<feature type="region of interest" description="Disordered" evidence="5">
    <location>
        <begin position="246"/>
        <end position="274"/>
    </location>
</feature>
<dbReference type="Proteomes" id="UP000694415">
    <property type="component" value="Unplaced"/>
</dbReference>
<comment type="subcellular location">
    <subcellularLocation>
        <location evidence="1">Nucleus</location>
    </subcellularLocation>
</comment>
<accession>A0A8C6I1W5</accession>
<evidence type="ECO:0000256" key="2">
    <source>
        <dbReference type="ARBA" id="ARBA00007855"/>
    </source>
</evidence>
<feature type="compositionally biased region" description="Polar residues" evidence="5">
    <location>
        <begin position="261"/>
        <end position="274"/>
    </location>
</feature>
<reference evidence="6" key="1">
    <citation type="submission" date="2025-08" db="UniProtKB">
        <authorList>
            <consortium name="Ensembl"/>
        </authorList>
    </citation>
    <scope>IDENTIFICATION</scope>
</reference>
<protein>
    <recommendedName>
        <fullName evidence="3">Ashwin</fullName>
    </recommendedName>
</protein>
<dbReference type="GO" id="GO:0005634">
    <property type="term" value="C:nucleus"/>
    <property type="evidence" value="ECO:0007669"/>
    <property type="project" value="UniProtKB-SubCell"/>
</dbReference>
<organism evidence="6 7">
    <name type="scientific">Mus spicilegus</name>
    <name type="common">Mound-building mouse</name>
    <dbReference type="NCBI Taxonomy" id="10103"/>
    <lineage>
        <taxon>Eukaryota</taxon>
        <taxon>Metazoa</taxon>
        <taxon>Chordata</taxon>
        <taxon>Craniata</taxon>
        <taxon>Vertebrata</taxon>
        <taxon>Euteleostomi</taxon>
        <taxon>Mammalia</taxon>
        <taxon>Eutheria</taxon>
        <taxon>Euarchontoglires</taxon>
        <taxon>Glires</taxon>
        <taxon>Rodentia</taxon>
        <taxon>Myomorpha</taxon>
        <taxon>Muroidea</taxon>
        <taxon>Muridae</taxon>
        <taxon>Murinae</taxon>
        <taxon>Mus</taxon>
        <taxon>Mus</taxon>
    </lineage>
</organism>
<evidence type="ECO:0000313" key="7">
    <source>
        <dbReference type="Proteomes" id="UP000694415"/>
    </source>
</evidence>
<feature type="region of interest" description="Disordered" evidence="5">
    <location>
        <begin position="293"/>
        <end position="362"/>
    </location>
</feature>